<reference evidence="10" key="1">
    <citation type="thesis" date="2020" institute="ProQuest LLC" country="789 East Eisenhower Parkway, Ann Arbor, MI, USA">
        <title>Comparative Genomics and Chromosome Evolution.</title>
        <authorList>
            <person name="Mudd A.B."/>
        </authorList>
    </citation>
    <scope>NUCLEOTIDE SEQUENCE</scope>
    <source>
        <strain evidence="10">Female2</strain>
        <tissue evidence="10">Blood</tissue>
    </source>
</reference>
<evidence type="ECO:0000313" key="10">
    <source>
        <dbReference type="EMBL" id="KAG8438664.1"/>
    </source>
</evidence>
<evidence type="ECO:0000256" key="6">
    <source>
        <dbReference type="ARBA" id="ARBA00023239"/>
    </source>
</evidence>
<dbReference type="InterPro" id="IPR022830">
    <property type="entry name" value="Indigdn_synthA-like"/>
</dbReference>
<dbReference type="OrthoDB" id="9905469at2759"/>
<accession>A0A8T2J5E3</accession>
<keyword evidence="5" id="KW-0464">Manganese</keyword>
<keyword evidence="7" id="KW-0326">Glycosidase</keyword>
<dbReference type="GO" id="GO:0005737">
    <property type="term" value="C:cytoplasm"/>
    <property type="evidence" value="ECO:0007669"/>
    <property type="project" value="TreeGrafter"/>
</dbReference>
<keyword evidence="2" id="KW-0479">Metal-binding</keyword>
<evidence type="ECO:0000313" key="11">
    <source>
        <dbReference type="Proteomes" id="UP000812440"/>
    </source>
</evidence>
<evidence type="ECO:0000256" key="7">
    <source>
        <dbReference type="ARBA" id="ARBA00023295"/>
    </source>
</evidence>
<keyword evidence="6" id="KW-0456">Lyase</keyword>
<feature type="domain" description="Carbohydrate kinase PfkB" evidence="9">
    <location>
        <begin position="156"/>
        <end position="479"/>
    </location>
</feature>
<evidence type="ECO:0000256" key="3">
    <source>
        <dbReference type="ARBA" id="ARBA00022777"/>
    </source>
</evidence>
<evidence type="ECO:0000259" key="9">
    <source>
        <dbReference type="Pfam" id="PF00294"/>
    </source>
</evidence>
<dbReference type="GO" id="GO:0004730">
    <property type="term" value="F:pseudouridylate synthase activity"/>
    <property type="evidence" value="ECO:0007669"/>
    <property type="project" value="InterPro"/>
</dbReference>
<dbReference type="GO" id="GO:0016798">
    <property type="term" value="F:hydrolase activity, acting on glycosyl bonds"/>
    <property type="evidence" value="ECO:0007669"/>
    <property type="project" value="UniProtKB-KW"/>
</dbReference>
<dbReference type="PANTHER" id="PTHR42909:SF1">
    <property type="entry name" value="CARBOHYDRATE KINASE PFKB DOMAIN-CONTAINING PROTEIN"/>
    <property type="match status" value="1"/>
</dbReference>
<evidence type="ECO:0000256" key="2">
    <source>
        <dbReference type="ARBA" id="ARBA00022723"/>
    </source>
</evidence>
<keyword evidence="4" id="KW-0378">Hydrolase</keyword>
<feature type="region of interest" description="Disordered" evidence="8">
    <location>
        <begin position="496"/>
        <end position="520"/>
    </location>
</feature>
<gene>
    <name evidence="10" type="ORF">GDO86_005016</name>
</gene>
<dbReference type="Proteomes" id="UP000812440">
    <property type="component" value="Chromosome 3"/>
</dbReference>
<dbReference type="GO" id="GO:0016301">
    <property type="term" value="F:kinase activity"/>
    <property type="evidence" value="ECO:0007669"/>
    <property type="project" value="UniProtKB-KW"/>
</dbReference>
<dbReference type="AlphaFoldDB" id="A0A8T2J5E3"/>
<keyword evidence="11" id="KW-1185">Reference proteome</keyword>
<comment type="caution">
    <text evidence="10">The sequence shown here is derived from an EMBL/GenBank/DDBJ whole genome shotgun (WGS) entry which is preliminary data.</text>
</comment>
<dbReference type="Pfam" id="PF00294">
    <property type="entry name" value="PfkB"/>
    <property type="match status" value="1"/>
</dbReference>
<dbReference type="InterPro" id="IPR029056">
    <property type="entry name" value="Ribokinase-like"/>
</dbReference>
<keyword evidence="3" id="KW-0418">Kinase</keyword>
<dbReference type="GO" id="GO:0046872">
    <property type="term" value="F:metal ion binding"/>
    <property type="evidence" value="ECO:0007669"/>
    <property type="project" value="UniProtKB-KW"/>
</dbReference>
<sequence>MAKTVEETVRMNGAVPATVGILKGQIHVGLSEEELKFLAQTKDCVKVSRRDLPYVLSQDQATSGSVIEKAIQQALKEARSQAVQGKDVTPFLLRRVNELTGGKSLKSNIALIKNNAAVGSRIAVALSQLPYTRDGRRKHTSARERKDQPGADCRPVVIGGINVDFIAKSNHDAMVFGGQTNSGRVHQSFGGVGRNLADCLSRLGANPLFISAVGQDEHASSVMRYCSHMDMCGVARLKEHNTATYCAVINSTGDLSLGLGDMDIHQQITEDYVAHFAENIRRARLVCIDGNIPLSTIQFVCEIARTSRVPVCFEPTDEDKSCKPFLTDGWTALTFISPNLKELMGINRTLGHPTPLDIPHTVDDIIDTAIYLSLPLLQHLKCVVVTLGANGVLLCGHTDGEALSLNLKNPVRTGERCAVHYPPAPIDAKEIVNVSGAGDSFMSGLLSGVLTELDTDTCVRMGLLSARLSLRSQGPISPLISPTSINPQQVEAVDWPKPRQWNIDPTNGKSGLTQRHQRKS</sequence>
<name>A0A8T2J5E3_9PIPI</name>
<evidence type="ECO:0000256" key="8">
    <source>
        <dbReference type="SAM" id="MobiDB-lite"/>
    </source>
</evidence>
<keyword evidence="1" id="KW-0808">Transferase</keyword>
<dbReference type="InterPro" id="IPR002173">
    <property type="entry name" value="Carboh/pur_kinase_PfkB_CS"/>
</dbReference>
<dbReference type="InterPro" id="IPR011611">
    <property type="entry name" value="PfkB_dom"/>
</dbReference>
<protein>
    <recommendedName>
        <fullName evidence="9">Carbohydrate kinase PfkB domain-containing protein</fullName>
    </recommendedName>
</protein>
<evidence type="ECO:0000256" key="4">
    <source>
        <dbReference type="ARBA" id="ARBA00022801"/>
    </source>
</evidence>
<evidence type="ECO:0000256" key="5">
    <source>
        <dbReference type="ARBA" id="ARBA00023211"/>
    </source>
</evidence>
<feature type="compositionally biased region" description="Polar residues" evidence="8">
    <location>
        <begin position="503"/>
        <end position="514"/>
    </location>
</feature>
<organism evidence="10 11">
    <name type="scientific">Hymenochirus boettgeri</name>
    <name type="common">Congo dwarf clawed frog</name>
    <dbReference type="NCBI Taxonomy" id="247094"/>
    <lineage>
        <taxon>Eukaryota</taxon>
        <taxon>Metazoa</taxon>
        <taxon>Chordata</taxon>
        <taxon>Craniata</taxon>
        <taxon>Vertebrata</taxon>
        <taxon>Euteleostomi</taxon>
        <taxon>Amphibia</taxon>
        <taxon>Batrachia</taxon>
        <taxon>Anura</taxon>
        <taxon>Pipoidea</taxon>
        <taxon>Pipidae</taxon>
        <taxon>Pipinae</taxon>
        <taxon>Hymenochirus</taxon>
    </lineage>
</organism>
<dbReference type="PROSITE" id="PS00584">
    <property type="entry name" value="PFKB_KINASES_2"/>
    <property type="match status" value="1"/>
</dbReference>
<dbReference type="SUPFAM" id="SSF110581">
    <property type="entry name" value="Indigoidine synthase A-like"/>
    <property type="match status" value="2"/>
</dbReference>
<dbReference type="Gene3D" id="3.40.1790.10">
    <property type="entry name" value="Indigoidine synthase domain"/>
    <property type="match status" value="2"/>
</dbReference>
<dbReference type="GO" id="GO:0006753">
    <property type="term" value="P:nucleoside phosphate metabolic process"/>
    <property type="evidence" value="ECO:0007669"/>
    <property type="project" value="UniProtKB-ARBA"/>
</dbReference>
<dbReference type="InterPro" id="IPR007342">
    <property type="entry name" value="PsuG"/>
</dbReference>
<dbReference type="PANTHER" id="PTHR42909">
    <property type="entry name" value="ZGC:136858"/>
    <property type="match status" value="1"/>
</dbReference>
<dbReference type="CDD" id="cd01941">
    <property type="entry name" value="YeiC_kinase_like"/>
    <property type="match status" value="1"/>
</dbReference>
<proteinExistence type="predicted"/>
<dbReference type="Pfam" id="PF04227">
    <property type="entry name" value="Indigoidine_A"/>
    <property type="match status" value="1"/>
</dbReference>
<evidence type="ECO:0000256" key="1">
    <source>
        <dbReference type="ARBA" id="ARBA00022679"/>
    </source>
</evidence>
<dbReference type="SUPFAM" id="SSF53613">
    <property type="entry name" value="Ribokinase-like"/>
    <property type="match status" value="1"/>
</dbReference>
<dbReference type="Gene3D" id="3.40.1190.20">
    <property type="match status" value="1"/>
</dbReference>
<dbReference type="EMBL" id="JAACNH010000006">
    <property type="protein sequence ID" value="KAG8438664.1"/>
    <property type="molecule type" value="Genomic_DNA"/>
</dbReference>